<dbReference type="EMBL" id="CAACYE010000005">
    <property type="protein sequence ID" value="VFA84203.1"/>
    <property type="molecule type" value="Genomic_DNA"/>
</dbReference>
<dbReference type="InterPro" id="IPR021440">
    <property type="entry name" value="DUF3089"/>
</dbReference>
<proteinExistence type="predicted"/>
<reference evidence="1" key="1">
    <citation type="submission" date="2019-02" db="EMBL/GenBank/DDBJ databases">
        <authorList>
            <consortium name="Pathogen Informatics"/>
        </authorList>
    </citation>
    <scope>NUCLEOTIDE SEQUENCE</scope>
    <source>
        <strain evidence="1">3012STDY6733949</strain>
    </source>
</reference>
<accession>A0A449GEU7</accession>
<dbReference type="Gene3D" id="3.40.50.1820">
    <property type="entry name" value="alpha/beta hydrolase"/>
    <property type="match status" value="1"/>
</dbReference>
<evidence type="ECO:0000313" key="1">
    <source>
        <dbReference type="EMBL" id="VFA84203.1"/>
    </source>
</evidence>
<dbReference type="AlphaFoldDB" id="A0A449GEU7"/>
<gene>
    <name evidence="1" type="ORF">NCTC1935_02032</name>
</gene>
<organism evidence="1">
    <name type="scientific">Nocardia farcinica</name>
    <dbReference type="NCBI Taxonomy" id="37329"/>
    <lineage>
        <taxon>Bacteria</taxon>
        <taxon>Bacillati</taxon>
        <taxon>Actinomycetota</taxon>
        <taxon>Actinomycetes</taxon>
        <taxon>Mycobacteriales</taxon>
        <taxon>Nocardiaceae</taxon>
        <taxon>Nocardia</taxon>
    </lineage>
</organism>
<name>A0A449GEU7_NOCFR</name>
<protein>
    <submittedName>
        <fullName evidence="1">Protein of uncharacterized function (DUF3089)</fullName>
    </submittedName>
</protein>
<dbReference type="InterPro" id="IPR029058">
    <property type="entry name" value="AB_hydrolase_fold"/>
</dbReference>
<dbReference type="SUPFAM" id="SSF53474">
    <property type="entry name" value="alpha/beta-Hydrolases"/>
    <property type="match status" value="1"/>
</dbReference>
<sequence length="359" mass="38070">MIGRTFPGACDGRYDPHVPALIRTLFPVALLIAAILAPAAPAGAEPEPTTWLCRPGQAGPCGDRQDAPVDCFYVYPTVSLQQTTNADRSIGPEQRAVAALQAAPFAETCTVWAPVYRQSTLLSLRNAPGPERSAALDLAYEDLRAAWVDYLADHNNGRGVVLIGHSQGTAMLRTLIRQEIEGRPVQRQLVSALLLGGNVLVRKGETAGGDFATVPACERADQTGCVVAFSAYGELPPDIRYGFAPTVPNTSGTRGAFPYGPDYEVLCTDPAALVGRAGQPLRGILAGREVQGYRGRCLDGDGPHVLLLEADPGAAVPPANALPAVPDRSWGLHLLDVNVAQRDLIDLTARQVQSYLAGH</sequence>
<dbReference type="Pfam" id="PF11288">
    <property type="entry name" value="DUF3089"/>
    <property type="match status" value="1"/>
</dbReference>